<dbReference type="Pfam" id="PF00847">
    <property type="entry name" value="AP2"/>
    <property type="match status" value="1"/>
</dbReference>
<dbReference type="InterPro" id="IPR036955">
    <property type="entry name" value="AP2/ERF_dom_sf"/>
</dbReference>
<dbReference type="GO" id="GO:0009873">
    <property type="term" value="P:ethylene-activated signaling pathway"/>
    <property type="evidence" value="ECO:0007669"/>
    <property type="project" value="InterPro"/>
</dbReference>
<evidence type="ECO:0000256" key="3">
    <source>
        <dbReference type="ARBA" id="ARBA00023125"/>
    </source>
</evidence>
<sequence>MGAGSKISDCIPCSHSRRRTASDLRPNSFSNPNNVESVFCEFCHDDSFILKRSQRPSSGNVEEEKPVKKQRKNIYRGIRRRPWGKWAAEICDPIKGCRVWLGTFATAEEAARAYDREARKIRGKKAKVNFPNEDDEYSVQNRRNPPPQPLRRPNSPPYQNFDIDLNKSPKSLNLEFGYDLNQNGAIYANGMETVDAMDNDSG</sequence>
<evidence type="ECO:0000256" key="7">
    <source>
        <dbReference type="SAM" id="MobiDB-lite"/>
    </source>
</evidence>
<dbReference type="PRINTS" id="PR00367">
    <property type="entry name" value="ETHRSPELEMNT"/>
</dbReference>
<keyword evidence="2" id="KW-0805">Transcription regulation</keyword>
<dbReference type="PANTHER" id="PTHR31190">
    <property type="entry name" value="DNA-BINDING DOMAIN"/>
    <property type="match status" value="1"/>
</dbReference>
<dbReference type="FunFam" id="3.30.730.10:FF:000001">
    <property type="entry name" value="Ethylene-responsive transcription factor 2"/>
    <property type="match status" value="1"/>
</dbReference>
<feature type="compositionally biased region" description="Pro residues" evidence="7">
    <location>
        <begin position="144"/>
        <end position="156"/>
    </location>
</feature>
<evidence type="ECO:0000259" key="8">
    <source>
        <dbReference type="PROSITE" id="PS51032"/>
    </source>
</evidence>
<evidence type="ECO:0000256" key="6">
    <source>
        <dbReference type="ARBA" id="ARBA00024343"/>
    </source>
</evidence>
<feature type="region of interest" description="Disordered" evidence="7">
    <location>
        <begin position="125"/>
        <end position="160"/>
    </location>
</feature>
<evidence type="ECO:0000256" key="1">
    <source>
        <dbReference type="ARBA" id="ARBA00004123"/>
    </source>
</evidence>
<evidence type="ECO:0000313" key="10">
    <source>
        <dbReference type="Proteomes" id="UP001163823"/>
    </source>
</evidence>
<keyword evidence="5" id="KW-0539">Nucleus</keyword>
<organism evidence="9 10">
    <name type="scientific">Quillaja saponaria</name>
    <name type="common">Soap bark tree</name>
    <dbReference type="NCBI Taxonomy" id="32244"/>
    <lineage>
        <taxon>Eukaryota</taxon>
        <taxon>Viridiplantae</taxon>
        <taxon>Streptophyta</taxon>
        <taxon>Embryophyta</taxon>
        <taxon>Tracheophyta</taxon>
        <taxon>Spermatophyta</taxon>
        <taxon>Magnoliopsida</taxon>
        <taxon>eudicotyledons</taxon>
        <taxon>Gunneridae</taxon>
        <taxon>Pentapetalae</taxon>
        <taxon>rosids</taxon>
        <taxon>fabids</taxon>
        <taxon>Fabales</taxon>
        <taxon>Quillajaceae</taxon>
        <taxon>Quillaja</taxon>
    </lineage>
</organism>
<comment type="caution">
    <text evidence="9">The sequence shown here is derived from an EMBL/GenBank/DDBJ whole genome shotgun (WGS) entry which is preliminary data.</text>
</comment>
<evidence type="ECO:0000256" key="4">
    <source>
        <dbReference type="ARBA" id="ARBA00023163"/>
    </source>
</evidence>
<dbReference type="InterPro" id="IPR016177">
    <property type="entry name" value="DNA-bd_dom_sf"/>
</dbReference>
<keyword evidence="3" id="KW-0238">DNA-binding</keyword>
<dbReference type="GO" id="GO:0005634">
    <property type="term" value="C:nucleus"/>
    <property type="evidence" value="ECO:0007669"/>
    <property type="project" value="UniProtKB-SubCell"/>
</dbReference>
<reference evidence="9" key="1">
    <citation type="journal article" date="2023" name="Science">
        <title>Elucidation of the pathway for biosynthesis of saponin adjuvants from the soapbark tree.</title>
        <authorList>
            <person name="Reed J."/>
            <person name="Orme A."/>
            <person name="El-Demerdash A."/>
            <person name="Owen C."/>
            <person name="Martin L.B.B."/>
            <person name="Misra R.C."/>
            <person name="Kikuchi S."/>
            <person name="Rejzek M."/>
            <person name="Martin A.C."/>
            <person name="Harkess A."/>
            <person name="Leebens-Mack J."/>
            <person name="Louveau T."/>
            <person name="Stephenson M.J."/>
            <person name="Osbourn A."/>
        </authorList>
    </citation>
    <scope>NUCLEOTIDE SEQUENCE</scope>
    <source>
        <strain evidence="9">S10</strain>
    </source>
</reference>
<evidence type="ECO:0000313" key="9">
    <source>
        <dbReference type="EMBL" id="KAJ7977608.1"/>
    </source>
</evidence>
<dbReference type="GO" id="GO:0003677">
    <property type="term" value="F:DNA binding"/>
    <property type="evidence" value="ECO:0007669"/>
    <property type="project" value="UniProtKB-KW"/>
</dbReference>
<evidence type="ECO:0000256" key="5">
    <source>
        <dbReference type="ARBA" id="ARBA00023242"/>
    </source>
</evidence>
<comment type="similarity">
    <text evidence="6">Belongs to the AP2/ERF transcription factor family. ERF subfamily.</text>
</comment>
<dbReference type="GO" id="GO:0003700">
    <property type="term" value="F:DNA-binding transcription factor activity"/>
    <property type="evidence" value="ECO:0007669"/>
    <property type="project" value="InterPro"/>
</dbReference>
<gene>
    <name evidence="9" type="ORF">O6P43_007206</name>
</gene>
<protein>
    <submittedName>
        <fullName evidence="9">Ethylene-responsive transcription factor</fullName>
    </submittedName>
</protein>
<dbReference type="SUPFAM" id="SSF54171">
    <property type="entry name" value="DNA-binding domain"/>
    <property type="match status" value="1"/>
</dbReference>
<evidence type="ECO:0000256" key="2">
    <source>
        <dbReference type="ARBA" id="ARBA00023015"/>
    </source>
</evidence>
<dbReference type="AlphaFoldDB" id="A0AAD7QA22"/>
<dbReference type="PROSITE" id="PS51032">
    <property type="entry name" value="AP2_ERF"/>
    <property type="match status" value="1"/>
</dbReference>
<dbReference type="SMART" id="SM00380">
    <property type="entry name" value="AP2"/>
    <property type="match status" value="1"/>
</dbReference>
<name>A0AAD7QA22_QUISA</name>
<feature type="domain" description="AP2/ERF" evidence="8">
    <location>
        <begin position="74"/>
        <end position="131"/>
    </location>
</feature>
<accession>A0AAD7QA22</accession>
<dbReference type="Gene3D" id="3.30.730.10">
    <property type="entry name" value="AP2/ERF domain"/>
    <property type="match status" value="1"/>
</dbReference>
<dbReference type="Proteomes" id="UP001163823">
    <property type="component" value="Chromosome 3"/>
</dbReference>
<keyword evidence="4" id="KW-0804">Transcription</keyword>
<comment type="subcellular location">
    <subcellularLocation>
        <location evidence="1">Nucleus</location>
    </subcellularLocation>
</comment>
<dbReference type="CDD" id="cd00018">
    <property type="entry name" value="AP2"/>
    <property type="match status" value="1"/>
</dbReference>
<keyword evidence="10" id="KW-1185">Reference proteome</keyword>
<dbReference type="InterPro" id="IPR001471">
    <property type="entry name" value="AP2/ERF_dom"/>
</dbReference>
<dbReference type="KEGG" id="qsa:O6P43_007206"/>
<dbReference type="EMBL" id="JARAOO010000003">
    <property type="protein sequence ID" value="KAJ7977608.1"/>
    <property type="molecule type" value="Genomic_DNA"/>
</dbReference>
<dbReference type="PANTHER" id="PTHR31190:SF376">
    <property type="entry name" value="EREB-LIKE PROTEIN"/>
    <property type="match status" value="1"/>
</dbReference>
<proteinExistence type="inferred from homology"/>
<dbReference type="InterPro" id="IPR044808">
    <property type="entry name" value="ERF_plant"/>
</dbReference>